<dbReference type="EMBL" id="FNGO01000005">
    <property type="protein sequence ID" value="SDL52105.1"/>
    <property type="molecule type" value="Genomic_DNA"/>
</dbReference>
<feature type="domain" description="GLUG" evidence="2">
    <location>
        <begin position="232"/>
        <end position="256"/>
    </location>
</feature>
<evidence type="ECO:0000313" key="3">
    <source>
        <dbReference type="EMBL" id="SDL52105.1"/>
    </source>
</evidence>
<evidence type="ECO:0000313" key="4">
    <source>
        <dbReference type="Proteomes" id="UP000199476"/>
    </source>
</evidence>
<evidence type="ECO:0000256" key="1">
    <source>
        <dbReference type="SAM" id="MobiDB-lite"/>
    </source>
</evidence>
<dbReference type="RefSeq" id="WP_089758876.1">
    <property type="nucleotide sequence ID" value="NZ_FNGO01000005.1"/>
</dbReference>
<name>A0A1G9KS14_9FIRM</name>
<dbReference type="Gene3D" id="2.160.20.110">
    <property type="match status" value="1"/>
</dbReference>
<dbReference type="Proteomes" id="UP000199476">
    <property type="component" value="Unassembled WGS sequence"/>
</dbReference>
<gene>
    <name evidence="3" type="ORF">SAMN04488692_10582</name>
</gene>
<feature type="region of interest" description="Disordered" evidence="1">
    <location>
        <begin position="27"/>
        <end position="55"/>
    </location>
</feature>
<keyword evidence="4" id="KW-1185">Reference proteome</keyword>
<protein>
    <recommendedName>
        <fullName evidence="2">GLUG domain-containing protein</fullName>
    </recommendedName>
</protein>
<sequence>MEAILVLALLALSYQILVRMLTAADKKDNHREKEEVKTPNIHKKTGEEFAGGSGRPEDPYLIASAEQLNRVRFYLDCNFKQIENLNLKNHFRLQEWHPIGDESAEFTGSYDGASHPISGLNLENEKGRYCGLFGYTGKTAVLKNIYLQDGSFYGDLFLGGLVGWNKGRIIRSYAAGRITGFKNIGSLAGSNDGTIEECLGAGRVYGASNCGGLVGWNGGRIRNCHANTSVSGNKALGGLTGCNYGLIEKCFSSGDVYGEKRSGSLVGWNTGSIEKSYARRGAAPIREFERKAGILKTDRLLKQKKTFTSWDFAETWNIKEGKSYPYLGF</sequence>
<dbReference type="STRING" id="321763.SAMN04488692_10582"/>
<dbReference type="OrthoDB" id="2067910at2"/>
<dbReference type="AlphaFoldDB" id="A0A1G9KS14"/>
<dbReference type="InterPro" id="IPR011493">
    <property type="entry name" value="GLUG"/>
</dbReference>
<reference evidence="3 4" key="1">
    <citation type="submission" date="2016-10" db="EMBL/GenBank/DDBJ databases">
        <authorList>
            <person name="de Groot N.N."/>
        </authorList>
    </citation>
    <scope>NUCLEOTIDE SEQUENCE [LARGE SCALE GENOMIC DNA]</scope>
    <source>
        <strain evidence="3 4">SLAS-1</strain>
    </source>
</reference>
<feature type="compositionally biased region" description="Basic and acidic residues" evidence="1">
    <location>
        <begin position="27"/>
        <end position="37"/>
    </location>
</feature>
<dbReference type="Pfam" id="PF07581">
    <property type="entry name" value="Glug"/>
    <property type="match status" value="1"/>
</dbReference>
<accession>A0A1G9KS14</accession>
<organism evidence="3 4">
    <name type="scientific">Halarsenatibacter silvermanii</name>
    <dbReference type="NCBI Taxonomy" id="321763"/>
    <lineage>
        <taxon>Bacteria</taxon>
        <taxon>Bacillati</taxon>
        <taxon>Bacillota</taxon>
        <taxon>Clostridia</taxon>
        <taxon>Halanaerobiales</taxon>
        <taxon>Halarsenatibacteraceae</taxon>
        <taxon>Halarsenatibacter</taxon>
    </lineage>
</organism>
<evidence type="ECO:0000259" key="2">
    <source>
        <dbReference type="Pfam" id="PF07581"/>
    </source>
</evidence>
<proteinExistence type="predicted"/>